<sequence>MSDTKTQPDNATIEAMFKVGAHFGYSRARRHSSVRPHLYGVKDGVDIIDLSATARMLESAKEHVRELGKIGKTVLFVGTKPEINAIVREVAKSVPMPVVSERWIGGTLTNWGEIKKRTARLKELSDKFATGELEKYTKKERLLFEREMGKLQTEFGGIASLEGLPAAVVIVDPREEHIAVMEAKKMKVETIALLNSDCDASEIAYPILANDSALKSVRYFLEELRNAYLEGVKQKAENSH</sequence>
<comment type="caution">
    <text evidence="6">The sequence shown here is derived from an EMBL/GenBank/DDBJ whole genome shotgun (WGS) entry which is preliminary data.</text>
</comment>
<dbReference type="NCBIfam" id="TIGR01011">
    <property type="entry name" value="rpsB_bact"/>
    <property type="match status" value="1"/>
</dbReference>
<dbReference type="SUPFAM" id="SSF52313">
    <property type="entry name" value="Ribosomal protein S2"/>
    <property type="match status" value="1"/>
</dbReference>
<dbReference type="CDD" id="cd01425">
    <property type="entry name" value="RPS2"/>
    <property type="match status" value="1"/>
</dbReference>
<dbReference type="AlphaFoldDB" id="A0A1G2D6K0"/>
<evidence type="ECO:0000256" key="4">
    <source>
        <dbReference type="ARBA" id="ARBA00035256"/>
    </source>
</evidence>
<accession>A0A1G2D6K0</accession>
<gene>
    <name evidence="5" type="primary">rpsB</name>
    <name evidence="6" type="ORF">A3D65_05875</name>
</gene>
<dbReference type="Proteomes" id="UP000177996">
    <property type="component" value="Unassembled WGS sequence"/>
</dbReference>
<dbReference type="STRING" id="1798661.A3D65_05875"/>
<evidence type="ECO:0000313" key="7">
    <source>
        <dbReference type="Proteomes" id="UP000177996"/>
    </source>
</evidence>
<proteinExistence type="inferred from homology"/>
<dbReference type="Pfam" id="PF00318">
    <property type="entry name" value="Ribosomal_S2"/>
    <property type="match status" value="1"/>
</dbReference>
<dbReference type="GO" id="GO:0015935">
    <property type="term" value="C:small ribosomal subunit"/>
    <property type="evidence" value="ECO:0007669"/>
    <property type="project" value="InterPro"/>
</dbReference>
<dbReference type="InterPro" id="IPR005706">
    <property type="entry name" value="Ribosomal_uS2_bac/mit/plastid"/>
</dbReference>
<reference evidence="6 7" key="1">
    <citation type="journal article" date="2016" name="Nat. Commun.">
        <title>Thousands of microbial genomes shed light on interconnected biogeochemical processes in an aquifer system.</title>
        <authorList>
            <person name="Anantharaman K."/>
            <person name="Brown C.T."/>
            <person name="Hug L.A."/>
            <person name="Sharon I."/>
            <person name="Castelle C.J."/>
            <person name="Probst A.J."/>
            <person name="Thomas B.C."/>
            <person name="Singh A."/>
            <person name="Wilkins M.J."/>
            <person name="Karaoz U."/>
            <person name="Brodie E.L."/>
            <person name="Williams K.H."/>
            <person name="Hubbard S.S."/>
            <person name="Banfield J.F."/>
        </authorList>
    </citation>
    <scope>NUCLEOTIDE SEQUENCE [LARGE SCALE GENOMIC DNA]</scope>
</reference>
<dbReference type="InterPro" id="IPR001865">
    <property type="entry name" value="Ribosomal_uS2"/>
</dbReference>
<dbReference type="Gene3D" id="3.40.50.10490">
    <property type="entry name" value="Glucose-6-phosphate isomerase like protein, domain 1"/>
    <property type="match status" value="1"/>
</dbReference>
<evidence type="ECO:0000256" key="2">
    <source>
        <dbReference type="ARBA" id="ARBA00022980"/>
    </source>
</evidence>
<keyword evidence="2 5" id="KW-0689">Ribosomal protein</keyword>
<evidence type="ECO:0000313" key="6">
    <source>
        <dbReference type="EMBL" id="OGZ09264.1"/>
    </source>
</evidence>
<dbReference type="Gene3D" id="1.10.287.610">
    <property type="entry name" value="Helix hairpin bin"/>
    <property type="match status" value="1"/>
</dbReference>
<evidence type="ECO:0000256" key="5">
    <source>
        <dbReference type="HAMAP-Rule" id="MF_00291"/>
    </source>
</evidence>
<name>A0A1G2D6K0_9BACT</name>
<dbReference type="EMBL" id="MHLL01000022">
    <property type="protein sequence ID" value="OGZ09264.1"/>
    <property type="molecule type" value="Genomic_DNA"/>
</dbReference>
<dbReference type="HAMAP" id="MF_00291_B">
    <property type="entry name" value="Ribosomal_uS2_B"/>
    <property type="match status" value="1"/>
</dbReference>
<evidence type="ECO:0000256" key="3">
    <source>
        <dbReference type="ARBA" id="ARBA00023274"/>
    </source>
</evidence>
<dbReference type="InterPro" id="IPR023591">
    <property type="entry name" value="Ribosomal_uS2_flav_dom_sf"/>
</dbReference>
<comment type="similarity">
    <text evidence="1 5">Belongs to the universal ribosomal protein uS2 family.</text>
</comment>
<dbReference type="GO" id="GO:0003735">
    <property type="term" value="F:structural constituent of ribosome"/>
    <property type="evidence" value="ECO:0007669"/>
    <property type="project" value="InterPro"/>
</dbReference>
<dbReference type="PRINTS" id="PR00395">
    <property type="entry name" value="RIBOSOMALS2"/>
</dbReference>
<keyword evidence="3 5" id="KW-0687">Ribonucleoprotein</keyword>
<protein>
    <recommendedName>
        <fullName evidence="4 5">Small ribosomal subunit protein uS2</fullName>
    </recommendedName>
</protein>
<dbReference type="PANTHER" id="PTHR12534:SF0">
    <property type="entry name" value="SMALL RIBOSOMAL SUBUNIT PROTEIN US2M"/>
    <property type="match status" value="1"/>
</dbReference>
<organism evidence="6 7">
    <name type="scientific">Candidatus Lloydbacteria bacterium RIFCSPHIGHO2_02_FULL_50_13</name>
    <dbReference type="NCBI Taxonomy" id="1798661"/>
    <lineage>
        <taxon>Bacteria</taxon>
        <taxon>Candidatus Lloydiibacteriota</taxon>
    </lineage>
</organism>
<dbReference type="GO" id="GO:0006412">
    <property type="term" value="P:translation"/>
    <property type="evidence" value="ECO:0007669"/>
    <property type="project" value="UniProtKB-UniRule"/>
</dbReference>
<dbReference type="PANTHER" id="PTHR12534">
    <property type="entry name" value="30S RIBOSOMAL PROTEIN S2 PROKARYOTIC AND ORGANELLAR"/>
    <property type="match status" value="1"/>
</dbReference>
<evidence type="ECO:0000256" key="1">
    <source>
        <dbReference type="ARBA" id="ARBA00006242"/>
    </source>
</evidence>